<dbReference type="EMBL" id="JAEHOE010000210">
    <property type="protein sequence ID" value="KAG2482636.1"/>
    <property type="molecule type" value="Genomic_DNA"/>
</dbReference>
<evidence type="ECO:0000313" key="2">
    <source>
        <dbReference type="Proteomes" id="UP000612055"/>
    </source>
</evidence>
<dbReference type="GO" id="GO:0005783">
    <property type="term" value="C:endoplasmic reticulum"/>
    <property type="evidence" value="ECO:0007669"/>
    <property type="project" value="TreeGrafter"/>
</dbReference>
<dbReference type="InterPro" id="IPR036770">
    <property type="entry name" value="Ankyrin_rpt-contain_sf"/>
</dbReference>
<protein>
    <submittedName>
        <fullName evidence="1">Uncharacterized protein</fullName>
    </submittedName>
</protein>
<proteinExistence type="predicted"/>
<dbReference type="Gene3D" id="1.25.40.20">
    <property type="entry name" value="Ankyrin repeat-containing domain"/>
    <property type="match status" value="1"/>
</dbReference>
<accession>A0A836BMX8</accession>
<organism evidence="1 2">
    <name type="scientific">Edaphochlamys debaryana</name>
    <dbReference type="NCBI Taxonomy" id="47281"/>
    <lineage>
        <taxon>Eukaryota</taxon>
        <taxon>Viridiplantae</taxon>
        <taxon>Chlorophyta</taxon>
        <taxon>core chlorophytes</taxon>
        <taxon>Chlorophyceae</taxon>
        <taxon>CS clade</taxon>
        <taxon>Chlamydomonadales</taxon>
        <taxon>Chlamydomonadales incertae sedis</taxon>
        <taxon>Edaphochlamys</taxon>
    </lineage>
</organism>
<keyword evidence="2" id="KW-1185">Reference proteome</keyword>
<dbReference type="GO" id="GO:0004620">
    <property type="term" value="F:phospholipase activity"/>
    <property type="evidence" value="ECO:0007669"/>
    <property type="project" value="TreeGrafter"/>
</dbReference>
<dbReference type="PANTHER" id="PTHR12393:SF6">
    <property type="entry name" value="SPHINGOMYELIN PHOSPHODIESTERASE 2"/>
    <property type="match status" value="1"/>
</dbReference>
<dbReference type="GO" id="GO:0046513">
    <property type="term" value="P:ceramide biosynthetic process"/>
    <property type="evidence" value="ECO:0007669"/>
    <property type="project" value="TreeGrafter"/>
</dbReference>
<name>A0A836BMX8_9CHLO</name>
<dbReference type="GO" id="GO:0030149">
    <property type="term" value="P:sphingolipid catabolic process"/>
    <property type="evidence" value="ECO:0007669"/>
    <property type="project" value="TreeGrafter"/>
</dbReference>
<evidence type="ECO:0000313" key="1">
    <source>
        <dbReference type="EMBL" id="KAG2482636.1"/>
    </source>
</evidence>
<dbReference type="PANTHER" id="PTHR12393">
    <property type="entry name" value="SPHINGOMYELIN PHOSPHODIESTERASE RELATED"/>
    <property type="match status" value="1"/>
</dbReference>
<dbReference type="OrthoDB" id="562135at2759"/>
<dbReference type="Proteomes" id="UP000612055">
    <property type="component" value="Unassembled WGS sequence"/>
</dbReference>
<dbReference type="GO" id="GO:0016020">
    <property type="term" value="C:membrane"/>
    <property type="evidence" value="ECO:0007669"/>
    <property type="project" value="TreeGrafter"/>
</dbReference>
<dbReference type="GO" id="GO:0071944">
    <property type="term" value="C:cell periphery"/>
    <property type="evidence" value="ECO:0007669"/>
    <property type="project" value="TreeGrafter"/>
</dbReference>
<gene>
    <name evidence="1" type="ORF">HYH03_018443</name>
</gene>
<comment type="caution">
    <text evidence="1">The sequence shown here is derived from an EMBL/GenBank/DDBJ whole genome shotgun (WGS) entry which is preliminary data.</text>
</comment>
<sequence length="480" mass="51454">MCYRLTLQQRVRFLCHCVASGCSMESLQGAVVAAGLSPPPREVLIAAAAAGRVEVCRWLVEALGCLGLHRLSCLCLLSAAGARAGAGPETAEAALAWLNPDSMTNWGARAVTLAARGDIPALQGLIEDKDGDDVIFRPFACSPLEILQRTEEDSKCLLRLCWGLELRRMAAQWDLEQPSPRQQPWSHSAGHAEFYQGPHAAQAVSRLAEIPPRELTAYMLSSAAEAGNADAVHFLLSRGLRLRYRPRRIDFSLFDNDDFLASFSPTDAQDLELGSNVEVLQALHAAGCMGDPSGRLQQGLEAGSRPVVSWLAETFGAEVLGADVCVYPTAARSGSVALLQALPGLMGPTVPRWHSYRELLEAAARSGCEEAVDCLAAQDPSERGYGISCYAVHNGDLSMMQRLRKLGGRWGRHDLQNLAEAASRVPASAPALPWAVEPGVPASWEAAAAEARAEMEAQAQAAAGVSGQAAHSLLRFRFRV</sequence>
<reference evidence="1" key="1">
    <citation type="journal article" date="2020" name="bioRxiv">
        <title>Comparative genomics of Chlamydomonas.</title>
        <authorList>
            <person name="Craig R.J."/>
            <person name="Hasan A.R."/>
            <person name="Ness R.W."/>
            <person name="Keightley P.D."/>
        </authorList>
    </citation>
    <scope>NUCLEOTIDE SEQUENCE</scope>
    <source>
        <strain evidence="1">CCAP 11/70</strain>
    </source>
</reference>
<dbReference type="AlphaFoldDB" id="A0A836BMX8"/>